<dbReference type="SMART" id="SM00499">
    <property type="entry name" value="AAI"/>
    <property type="match status" value="1"/>
</dbReference>
<evidence type="ECO:0000313" key="5">
    <source>
        <dbReference type="Proteomes" id="UP000436088"/>
    </source>
</evidence>
<dbReference type="AlphaFoldDB" id="A0A6A2X616"/>
<dbReference type="Pfam" id="PF14368">
    <property type="entry name" value="LTP_2"/>
    <property type="match status" value="2"/>
</dbReference>
<name>A0A6A2X616_HIBSY</name>
<evidence type="ECO:0000313" key="4">
    <source>
        <dbReference type="EMBL" id="KAE8670328.1"/>
    </source>
</evidence>
<dbReference type="SUPFAM" id="SSF47699">
    <property type="entry name" value="Bifunctional inhibitor/lipid-transfer protein/seed storage 2S albumin"/>
    <property type="match status" value="2"/>
</dbReference>
<dbReference type="InterPro" id="IPR053353">
    <property type="entry name" value="Plant_LTP_GPI-anchored"/>
</dbReference>
<dbReference type="Gene3D" id="1.10.110.10">
    <property type="entry name" value="Plant lipid-transfer and hydrophobic proteins"/>
    <property type="match status" value="2"/>
</dbReference>
<dbReference type="GO" id="GO:0004386">
    <property type="term" value="F:helicase activity"/>
    <property type="evidence" value="ECO:0007669"/>
    <property type="project" value="UniProtKB-KW"/>
</dbReference>
<protein>
    <submittedName>
        <fullName evidence="4">RNA helicase SDE3-like isoform X1</fullName>
    </submittedName>
</protein>
<sequence>MEFPKSSSDHVPVLVLSMMMMMFWLPVYGQINNPCTPTMLSTFTPCMNFLTNNSSANVSSPSADCCNSLKNLTSGGMDCVCLIVTGSIPFRIPINRTLAISLPRACNMPGVPLQCKAAGGAPIPAPGPISLAPTLAPGVSPSLSPTGSIVPEPTPSAEAPDSDTTPALTPPSSTASSGGPSTATTGSRAGVTPSAANPSYSFSPFLLVLTLGFVIFNAMATNIFLLLLLGAAVQPPPPEPQSANCVDELVVFSPCLPFVSDPPNNASDSVAPQRCDVLSSAFESSDGYCSCYVLRQPLIFGFPLNKERVASLPSFCMAKNGVASLDSLCSGVPSLPPLPSTTDSSDSSDLPPEPVVNPPTPPSSSVEQAMFTSASNRVWKQRSWFLLGMMSFLLSLHSILV</sequence>
<dbReference type="EMBL" id="VEPZ02001512">
    <property type="protein sequence ID" value="KAE8670328.1"/>
    <property type="molecule type" value="Genomic_DNA"/>
</dbReference>
<feature type="region of interest" description="Disordered" evidence="1">
    <location>
        <begin position="139"/>
        <end position="193"/>
    </location>
</feature>
<feature type="domain" description="Bifunctional inhibitor/plant lipid transfer protein/seed storage helical" evidence="3">
    <location>
        <begin position="35"/>
        <end position="115"/>
    </location>
</feature>
<keyword evidence="2" id="KW-1133">Transmembrane helix</keyword>
<keyword evidence="2" id="KW-0472">Membrane</keyword>
<dbReference type="CDD" id="cd00010">
    <property type="entry name" value="AAI_LTSS"/>
    <property type="match status" value="2"/>
</dbReference>
<evidence type="ECO:0000259" key="3">
    <source>
        <dbReference type="SMART" id="SM00499"/>
    </source>
</evidence>
<keyword evidence="2" id="KW-0812">Transmembrane</keyword>
<dbReference type="Proteomes" id="UP000436088">
    <property type="component" value="Unassembled WGS sequence"/>
</dbReference>
<dbReference type="InterPro" id="IPR036312">
    <property type="entry name" value="Bifun_inhib/LTP/seed_sf"/>
</dbReference>
<feature type="compositionally biased region" description="Low complexity" evidence="1">
    <location>
        <begin position="340"/>
        <end position="350"/>
    </location>
</feature>
<comment type="caution">
    <text evidence="4">The sequence shown here is derived from an EMBL/GenBank/DDBJ whole genome shotgun (WGS) entry which is preliminary data.</text>
</comment>
<dbReference type="InterPro" id="IPR016140">
    <property type="entry name" value="Bifunc_inhib/LTP/seed_store"/>
</dbReference>
<accession>A0A6A2X616</accession>
<gene>
    <name evidence="4" type="ORF">F3Y22_tig00112159pilonHSYRG00270</name>
</gene>
<evidence type="ECO:0000256" key="1">
    <source>
        <dbReference type="SAM" id="MobiDB-lite"/>
    </source>
</evidence>
<evidence type="ECO:0000256" key="2">
    <source>
        <dbReference type="SAM" id="Phobius"/>
    </source>
</evidence>
<organism evidence="4 5">
    <name type="scientific">Hibiscus syriacus</name>
    <name type="common">Rose of Sharon</name>
    <dbReference type="NCBI Taxonomy" id="106335"/>
    <lineage>
        <taxon>Eukaryota</taxon>
        <taxon>Viridiplantae</taxon>
        <taxon>Streptophyta</taxon>
        <taxon>Embryophyta</taxon>
        <taxon>Tracheophyta</taxon>
        <taxon>Spermatophyta</taxon>
        <taxon>Magnoliopsida</taxon>
        <taxon>eudicotyledons</taxon>
        <taxon>Gunneridae</taxon>
        <taxon>Pentapetalae</taxon>
        <taxon>rosids</taxon>
        <taxon>malvids</taxon>
        <taxon>Malvales</taxon>
        <taxon>Malvaceae</taxon>
        <taxon>Malvoideae</taxon>
        <taxon>Hibiscus</taxon>
    </lineage>
</organism>
<feature type="compositionally biased region" description="Low complexity" evidence="1">
    <location>
        <begin position="162"/>
        <end position="190"/>
    </location>
</feature>
<feature type="transmembrane region" description="Helical" evidence="2">
    <location>
        <begin position="12"/>
        <end position="31"/>
    </location>
</feature>
<feature type="compositionally biased region" description="Pro residues" evidence="1">
    <location>
        <begin position="351"/>
        <end position="362"/>
    </location>
</feature>
<feature type="region of interest" description="Disordered" evidence="1">
    <location>
        <begin position="336"/>
        <end position="367"/>
    </location>
</feature>
<dbReference type="PANTHER" id="PTHR35747:SF2">
    <property type="entry name" value="NON-SPECIFIC LIPID TRANSFER PROTEIN GPI-ANCHORED 25"/>
    <property type="match status" value="1"/>
</dbReference>
<feature type="transmembrane region" description="Helical" evidence="2">
    <location>
        <begin position="205"/>
        <end position="229"/>
    </location>
</feature>
<proteinExistence type="predicted"/>
<keyword evidence="5" id="KW-1185">Reference proteome</keyword>
<dbReference type="PANTHER" id="PTHR35747">
    <property type="entry name" value="BIFUNCTIONAL INHIBITOR/LIPID-TRANSFER PROTEIN/SEED STORAGE 2S ALBUMIN SUPERFAMILY PROTEIN"/>
    <property type="match status" value="1"/>
</dbReference>
<reference evidence="4" key="1">
    <citation type="submission" date="2019-09" db="EMBL/GenBank/DDBJ databases">
        <title>Draft genome information of white flower Hibiscus syriacus.</title>
        <authorList>
            <person name="Kim Y.-M."/>
        </authorList>
    </citation>
    <scope>NUCLEOTIDE SEQUENCE [LARGE SCALE GENOMIC DNA]</scope>
    <source>
        <strain evidence="4">YM2019G1</strain>
    </source>
</reference>